<reference evidence="3" key="3">
    <citation type="journal article" date="2008" name="Nucleic Acids Res.">
        <title>The rice annotation project database (RAP-DB): 2008 update.</title>
        <authorList>
            <consortium name="The rice annotation project (RAP)"/>
        </authorList>
    </citation>
    <scope>GENOME REANNOTATION</scope>
    <source>
        <strain evidence="3">cv. Nipponbare</strain>
    </source>
</reference>
<name>Q5QMV7_ORYSJ</name>
<gene>
    <name evidence="2" type="ORF">B1080D07.31</name>
    <name evidence="1" type="ORF">P0507H06.4</name>
</gene>
<reference evidence="3" key="2">
    <citation type="journal article" date="2005" name="Nature">
        <title>The map-based sequence of the rice genome.</title>
        <authorList>
            <consortium name="International rice genome sequencing project (IRGSP)"/>
            <person name="Matsumoto T."/>
            <person name="Wu J."/>
            <person name="Kanamori H."/>
            <person name="Katayose Y."/>
            <person name="Fujisawa M."/>
            <person name="Namiki N."/>
            <person name="Mizuno H."/>
            <person name="Yamamoto K."/>
            <person name="Antonio B.A."/>
            <person name="Baba T."/>
            <person name="Sakata K."/>
            <person name="Nagamura Y."/>
            <person name="Aoki H."/>
            <person name="Arikawa K."/>
            <person name="Arita K."/>
            <person name="Bito T."/>
            <person name="Chiden Y."/>
            <person name="Fujitsuka N."/>
            <person name="Fukunaka R."/>
            <person name="Hamada M."/>
            <person name="Harada C."/>
            <person name="Hayashi A."/>
            <person name="Hijishita S."/>
            <person name="Honda M."/>
            <person name="Hosokawa S."/>
            <person name="Ichikawa Y."/>
            <person name="Idonuma A."/>
            <person name="Iijima M."/>
            <person name="Ikeda M."/>
            <person name="Ikeno M."/>
            <person name="Ito K."/>
            <person name="Ito S."/>
            <person name="Ito T."/>
            <person name="Ito Y."/>
            <person name="Ito Y."/>
            <person name="Iwabuchi A."/>
            <person name="Kamiya K."/>
            <person name="Karasawa W."/>
            <person name="Kurita K."/>
            <person name="Katagiri S."/>
            <person name="Kikuta A."/>
            <person name="Kobayashi H."/>
            <person name="Kobayashi N."/>
            <person name="Machita K."/>
            <person name="Maehara T."/>
            <person name="Masukawa M."/>
            <person name="Mizubayashi T."/>
            <person name="Mukai Y."/>
            <person name="Nagasaki H."/>
            <person name="Nagata Y."/>
            <person name="Naito S."/>
            <person name="Nakashima M."/>
            <person name="Nakama Y."/>
            <person name="Nakamichi Y."/>
            <person name="Nakamura M."/>
            <person name="Meguro A."/>
            <person name="Negishi M."/>
            <person name="Ohta I."/>
            <person name="Ohta T."/>
            <person name="Okamoto M."/>
            <person name="Ono N."/>
            <person name="Saji S."/>
            <person name="Sakaguchi M."/>
            <person name="Sakai K."/>
            <person name="Shibata M."/>
            <person name="Shimokawa T."/>
            <person name="Song J."/>
            <person name="Takazaki Y."/>
            <person name="Terasawa K."/>
            <person name="Tsugane M."/>
            <person name="Tsuji K."/>
            <person name="Ueda S."/>
            <person name="Waki K."/>
            <person name="Yamagata H."/>
            <person name="Yamamoto M."/>
            <person name="Yamamoto S."/>
            <person name="Yamane H."/>
            <person name="Yoshiki S."/>
            <person name="Yoshihara R."/>
            <person name="Yukawa K."/>
            <person name="Zhong H."/>
            <person name="Yano M."/>
            <person name="Yuan Q."/>
            <person name="Ouyang S."/>
            <person name="Liu J."/>
            <person name="Jones K.M."/>
            <person name="Gansberger K."/>
            <person name="Moffat K."/>
            <person name="Hill J."/>
            <person name="Bera J."/>
            <person name="Fadrosh D."/>
            <person name="Jin S."/>
            <person name="Johri S."/>
            <person name="Kim M."/>
            <person name="Overton L."/>
            <person name="Reardon M."/>
            <person name="Tsitrin T."/>
            <person name="Vuong H."/>
            <person name="Weaver B."/>
            <person name="Ciecko A."/>
            <person name="Tallon L."/>
            <person name="Jackson J."/>
            <person name="Pai G."/>
            <person name="Aken S.V."/>
            <person name="Utterback T."/>
            <person name="Reidmuller S."/>
            <person name="Feldblyum T."/>
            <person name="Hsiao J."/>
            <person name="Zismann V."/>
            <person name="Iobst S."/>
            <person name="de Vazeille A.R."/>
            <person name="Buell C.R."/>
            <person name="Ying K."/>
            <person name="Li Y."/>
            <person name="Lu T."/>
            <person name="Huang Y."/>
            <person name="Zhao Q."/>
            <person name="Feng Q."/>
            <person name="Zhang L."/>
            <person name="Zhu J."/>
            <person name="Weng Q."/>
            <person name="Mu J."/>
            <person name="Lu Y."/>
            <person name="Fan D."/>
            <person name="Liu Y."/>
            <person name="Guan J."/>
            <person name="Zhang Y."/>
            <person name="Yu S."/>
            <person name="Liu X."/>
            <person name="Zhang Y."/>
            <person name="Hong G."/>
            <person name="Han B."/>
            <person name="Choisne N."/>
            <person name="Demange N."/>
            <person name="Orjeda G."/>
            <person name="Samain S."/>
            <person name="Cattolico L."/>
            <person name="Pelletier E."/>
            <person name="Couloux A."/>
            <person name="Segurens B."/>
            <person name="Wincker P."/>
            <person name="D'Hont A."/>
            <person name="Scarpelli C."/>
            <person name="Weissenbach J."/>
            <person name="Salanoubat M."/>
            <person name="Quetier F."/>
            <person name="Yu Y."/>
            <person name="Kim H.R."/>
            <person name="Rambo T."/>
            <person name="Currie J."/>
            <person name="Collura K."/>
            <person name="Luo M."/>
            <person name="Yang T."/>
            <person name="Ammiraju J.S.S."/>
            <person name="Engler F."/>
            <person name="Soderlund C."/>
            <person name="Wing R.A."/>
            <person name="Palmer L.E."/>
            <person name="de la Bastide M."/>
            <person name="Spiegel L."/>
            <person name="Nascimento L."/>
            <person name="Zutavern T."/>
            <person name="O'Shaughnessy A."/>
            <person name="Dike S."/>
            <person name="Dedhia N."/>
            <person name="Preston R."/>
            <person name="Balija V."/>
            <person name="McCombie W.R."/>
            <person name="Chow T."/>
            <person name="Chen H."/>
            <person name="Chung M."/>
            <person name="Chen C."/>
            <person name="Shaw J."/>
            <person name="Wu H."/>
            <person name="Hsiao K."/>
            <person name="Chao Y."/>
            <person name="Chu M."/>
            <person name="Cheng C."/>
            <person name="Hour A."/>
            <person name="Lee P."/>
            <person name="Lin S."/>
            <person name="Lin Y."/>
            <person name="Liou J."/>
            <person name="Liu S."/>
            <person name="Hsing Y."/>
            <person name="Raghuvanshi S."/>
            <person name="Mohanty A."/>
            <person name="Bharti A.K."/>
            <person name="Gaur A."/>
            <person name="Gupta V."/>
            <person name="Kumar D."/>
            <person name="Ravi V."/>
            <person name="Vij S."/>
            <person name="Kapur A."/>
            <person name="Khurana P."/>
            <person name="Khurana P."/>
            <person name="Khurana J.P."/>
            <person name="Tyagi A.K."/>
            <person name="Gaikwad K."/>
            <person name="Singh A."/>
            <person name="Dalal V."/>
            <person name="Srivastava S."/>
            <person name="Dixit A."/>
            <person name="Pal A.K."/>
            <person name="Ghazi I.A."/>
            <person name="Yadav M."/>
            <person name="Pandit A."/>
            <person name="Bhargava A."/>
            <person name="Sureshbabu K."/>
            <person name="Batra K."/>
            <person name="Sharma T.R."/>
            <person name="Mohapatra T."/>
            <person name="Singh N.K."/>
            <person name="Messing J."/>
            <person name="Nelson A.B."/>
            <person name="Fuks G."/>
            <person name="Kavchok S."/>
            <person name="Keizer G."/>
            <person name="Linton E."/>
            <person name="Llaca V."/>
            <person name="Song R."/>
            <person name="Tanyolac B."/>
            <person name="Young S."/>
            <person name="Ho-Il K."/>
            <person name="Hahn J.H."/>
            <person name="Sangsakoo G."/>
            <person name="Vanavichit A."/>
            <person name="de Mattos Luiz.A.T."/>
            <person name="Zimmer P.D."/>
            <person name="Malone G."/>
            <person name="Dellagostin O."/>
            <person name="de Oliveira A.C."/>
            <person name="Bevan M."/>
            <person name="Bancroft I."/>
            <person name="Minx P."/>
            <person name="Cordum H."/>
            <person name="Wilson R."/>
            <person name="Cheng Z."/>
            <person name="Jin W."/>
            <person name="Jiang J."/>
            <person name="Leong S.A."/>
            <person name="Iwama H."/>
            <person name="Gojobori T."/>
            <person name="Itoh T."/>
            <person name="Niimura Y."/>
            <person name="Fujii Y."/>
            <person name="Habara T."/>
            <person name="Sakai H."/>
            <person name="Sato Y."/>
            <person name="Wilson G."/>
            <person name="Kumar K."/>
            <person name="McCouch S."/>
            <person name="Juretic N."/>
            <person name="Hoen D."/>
            <person name="Wright S."/>
            <person name="Bruskiewich R."/>
            <person name="Bureau T."/>
            <person name="Miyao A."/>
            <person name="Hirochika H."/>
            <person name="Nishikawa T."/>
            <person name="Kadowaki K."/>
            <person name="Sugiura M."/>
            <person name="Burr B."/>
            <person name="Sasaki T."/>
        </authorList>
    </citation>
    <scope>NUCLEOTIDE SEQUENCE [LARGE SCALE GENOMIC DNA]</scope>
    <source>
        <strain evidence="3">cv. Nipponbare</strain>
    </source>
</reference>
<dbReference type="EMBL" id="AP003144">
    <property type="protein sequence ID" value="BAD73183.1"/>
    <property type="molecule type" value="Genomic_DNA"/>
</dbReference>
<reference evidence="2" key="1">
    <citation type="journal article" date="2002" name="Nature">
        <title>The genome sequence and structure of rice chromosome 1.</title>
        <authorList>
            <person name="Sasaki T."/>
            <person name="Matsumoto T."/>
            <person name="Yamamoto K."/>
            <person name="Sakata K."/>
            <person name="Baba T."/>
            <person name="Katayose Y."/>
            <person name="Wu J."/>
            <person name="Niimura Y."/>
            <person name="Cheng Z."/>
            <person name="Nagamura Y."/>
            <person name="Antonio B.A."/>
            <person name="Kanamori H."/>
            <person name="Hosokawa S."/>
            <person name="Masukawa M."/>
            <person name="Arikawa K."/>
            <person name="Chiden Y."/>
            <person name="Hayashi M."/>
            <person name="Okamoto M."/>
            <person name="Ando T."/>
            <person name="Aoki H."/>
            <person name="Arita K."/>
            <person name="Hamada M."/>
            <person name="Harada C."/>
            <person name="Hijishita S."/>
            <person name="Honda M."/>
            <person name="Ichikawa Y."/>
            <person name="Idonuma A."/>
            <person name="Iijima M."/>
            <person name="Ikeda M."/>
            <person name="Ikeno M."/>
            <person name="Itoh S."/>
            <person name="Itoh T."/>
            <person name="Itoh Y."/>
            <person name="Itoh Y."/>
            <person name="Iwabuchi A."/>
            <person name="Kamiya K."/>
            <person name="Karasawa W."/>
            <person name="Katagiri S."/>
            <person name="Kikuta A."/>
            <person name="Kobayashi N."/>
            <person name="Kono I."/>
            <person name="Machita K."/>
            <person name="Maehara T."/>
            <person name="Mizuno H."/>
            <person name="Mizubayashi T."/>
            <person name="Mukai Y."/>
            <person name="Nagasaki H."/>
            <person name="Nakashima M."/>
            <person name="Nakama Y."/>
            <person name="Nakamichi Y."/>
            <person name="Nakamura M."/>
            <person name="Namiki N."/>
            <person name="Negishi M."/>
            <person name="Ohta I."/>
            <person name="Ono N."/>
            <person name="Saji S."/>
            <person name="Sakai K."/>
            <person name="Shibata M."/>
            <person name="Shimokawa T."/>
            <person name="Shomura A."/>
            <person name="Song J."/>
            <person name="Takazaki Y."/>
            <person name="Terasawa K."/>
            <person name="Tsuji K."/>
            <person name="Waki K."/>
            <person name="Yamagata H."/>
            <person name="Yamane H."/>
            <person name="Yoshiki S."/>
            <person name="Yoshihara R."/>
            <person name="Yukawa K."/>
            <person name="Zhong H."/>
            <person name="Iwama H."/>
            <person name="Endo T."/>
            <person name="Ito H."/>
            <person name="Hahn J.H."/>
            <person name="Kim H.I."/>
            <person name="Eun M.Y."/>
            <person name="Yano M."/>
            <person name="Jiang J."/>
            <person name="Gojobori T."/>
        </authorList>
    </citation>
    <scope>NUCLEOTIDE SEQUENCE</scope>
</reference>
<evidence type="ECO:0000313" key="2">
    <source>
        <dbReference type="EMBL" id="BAD73255.1"/>
    </source>
</evidence>
<evidence type="ECO:0000313" key="1">
    <source>
        <dbReference type="EMBL" id="BAD73183.1"/>
    </source>
</evidence>
<evidence type="ECO:0000313" key="3">
    <source>
        <dbReference type="Proteomes" id="UP000000763"/>
    </source>
</evidence>
<dbReference type="EMBL" id="AP003203">
    <property type="protein sequence ID" value="BAD73255.1"/>
    <property type="molecule type" value="Genomic_DNA"/>
</dbReference>
<proteinExistence type="predicted"/>
<dbReference type="AlphaFoldDB" id="Q5QMV7"/>
<dbReference type="Proteomes" id="UP000817658">
    <property type="component" value="Chromosome 1"/>
</dbReference>
<sequence length="64" mass="6880">METGKNPVHLCTQVNGTEEESCSVGTEAGGGTEVQETGRTEELIVLLFAPLAEYMHRSARDGKN</sequence>
<organism evidence="2">
    <name type="scientific">Oryza sativa subsp. japonica</name>
    <name type="common">Rice</name>
    <dbReference type="NCBI Taxonomy" id="39947"/>
    <lineage>
        <taxon>Eukaryota</taxon>
        <taxon>Viridiplantae</taxon>
        <taxon>Streptophyta</taxon>
        <taxon>Embryophyta</taxon>
        <taxon>Tracheophyta</taxon>
        <taxon>Spermatophyta</taxon>
        <taxon>Magnoliopsida</taxon>
        <taxon>Liliopsida</taxon>
        <taxon>Poales</taxon>
        <taxon>Poaceae</taxon>
        <taxon>BOP clade</taxon>
        <taxon>Oryzoideae</taxon>
        <taxon>Oryzeae</taxon>
        <taxon>Oryzinae</taxon>
        <taxon>Oryza</taxon>
        <taxon>Oryza sativa</taxon>
    </lineage>
</organism>
<protein>
    <submittedName>
        <fullName evidence="2">Uncharacterized protein</fullName>
    </submittedName>
</protein>
<accession>Q5QMV7</accession>
<dbReference type="Proteomes" id="UP000000763">
    <property type="component" value="Chromosome 1"/>
</dbReference>